<dbReference type="SUPFAM" id="SSF53850">
    <property type="entry name" value="Periplasmic binding protein-like II"/>
    <property type="match status" value="1"/>
</dbReference>
<feature type="domain" description="SsuA/THI5-like" evidence="12">
    <location>
        <begin position="46"/>
        <end position="257"/>
    </location>
</feature>
<evidence type="ECO:0000256" key="10">
    <source>
        <dbReference type="ARBA" id="ARBA00033171"/>
    </source>
</evidence>
<dbReference type="PANTHER" id="PTHR31528">
    <property type="entry name" value="4-AMINO-5-HYDROXYMETHYL-2-METHYLPYRIMIDINE PHOSPHATE SYNTHASE THI11-RELATED"/>
    <property type="match status" value="1"/>
</dbReference>
<keyword evidence="14" id="KW-1185">Reference proteome</keyword>
<keyword evidence="8" id="KW-0784">Thiamine biosynthesis</keyword>
<evidence type="ECO:0000256" key="6">
    <source>
        <dbReference type="ARBA" id="ARBA00022723"/>
    </source>
</evidence>
<name>A0A5E4XQ27_9BURK</name>
<keyword evidence="5" id="KW-0808">Transferase</keyword>
<evidence type="ECO:0000256" key="5">
    <source>
        <dbReference type="ARBA" id="ARBA00022679"/>
    </source>
</evidence>
<evidence type="ECO:0000313" key="14">
    <source>
        <dbReference type="Proteomes" id="UP000414233"/>
    </source>
</evidence>
<comment type="pathway">
    <text evidence="2">Cofactor biosynthesis; thiamine diphosphate biosynthesis.</text>
</comment>
<organism evidence="13 14">
    <name type="scientific">Pandoraea terrae</name>
    <dbReference type="NCBI Taxonomy" id="1537710"/>
    <lineage>
        <taxon>Bacteria</taxon>
        <taxon>Pseudomonadati</taxon>
        <taxon>Pseudomonadota</taxon>
        <taxon>Betaproteobacteria</taxon>
        <taxon>Burkholderiales</taxon>
        <taxon>Burkholderiaceae</taxon>
        <taxon>Pandoraea</taxon>
    </lineage>
</organism>
<evidence type="ECO:0000256" key="2">
    <source>
        <dbReference type="ARBA" id="ARBA00004948"/>
    </source>
</evidence>
<evidence type="ECO:0000256" key="4">
    <source>
        <dbReference type="ARBA" id="ARBA00011738"/>
    </source>
</evidence>
<evidence type="ECO:0000256" key="9">
    <source>
        <dbReference type="ARBA" id="ARBA00023004"/>
    </source>
</evidence>
<evidence type="ECO:0000259" key="12">
    <source>
        <dbReference type="Pfam" id="PF09084"/>
    </source>
</evidence>
<dbReference type="PANTHER" id="PTHR31528:SF1">
    <property type="entry name" value="4-AMINO-5-HYDROXYMETHYL-2-METHYLPYRIMIDINE PHOSPHATE SYNTHASE THI11-RELATED"/>
    <property type="match status" value="1"/>
</dbReference>
<keyword evidence="7" id="KW-0663">Pyridoxal phosphate</keyword>
<dbReference type="GO" id="GO:0009228">
    <property type="term" value="P:thiamine biosynthetic process"/>
    <property type="evidence" value="ECO:0007669"/>
    <property type="project" value="UniProtKB-KW"/>
</dbReference>
<proteinExistence type="inferred from homology"/>
<comment type="subunit">
    <text evidence="4">Homodimer.</text>
</comment>
<keyword evidence="6" id="KW-0479">Metal-binding</keyword>
<dbReference type="GO" id="GO:0016740">
    <property type="term" value="F:transferase activity"/>
    <property type="evidence" value="ECO:0007669"/>
    <property type="project" value="UniProtKB-KW"/>
</dbReference>
<protein>
    <recommendedName>
        <fullName evidence="10">Thiamine pyrimidine synthase</fullName>
    </recommendedName>
</protein>
<evidence type="ECO:0000256" key="3">
    <source>
        <dbReference type="ARBA" id="ARBA00009406"/>
    </source>
</evidence>
<dbReference type="Proteomes" id="UP000414233">
    <property type="component" value="Unassembled WGS sequence"/>
</dbReference>
<dbReference type="RefSeq" id="WP_150698741.1">
    <property type="nucleotide sequence ID" value="NZ_CABPRZ010000019.1"/>
</dbReference>
<evidence type="ECO:0000256" key="1">
    <source>
        <dbReference type="ARBA" id="ARBA00003469"/>
    </source>
</evidence>
<dbReference type="Gene3D" id="3.40.190.10">
    <property type="entry name" value="Periplasmic binding protein-like II"/>
    <property type="match status" value="2"/>
</dbReference>
<dbReference type="GO" id="GO:0046872">
    <property type="term" value="F:metal ion binding"/>
    <property type="evidence" value="ECO:0007669"/>
    <property type="project" value="UniProtKB-KW"/>
</dbReference>
<gene>
    <name evidence="13" type="primary">ribY_2</name>
    <name evidence="13" type="ORF">PTE30175_03928</name>
</gene>
<dbReference type="AlphaFoldDB" id="A0A5E4XQ27"/>
<evidence type="ECO:0000256" key="7">
    <source>
        <dbReference type="ARBA" id="ARBA00022898"/>
    </source>
</evidence>
<keyword evidence="9" id="KW-0408">Iron</keyword>
<evidence type="ECO:0000256" key="11">
    <source>
        <dbReference type="ARBA" id="ARBA00048179"/>
    </source>
</evidence>
<sequence length="333" mass="36406">MADYSVILFRRILSSFLVLSLIGAMSTQSWGADSLNVRFSWKLKSEYAPFYVAKEKGYFIDEGLAVKLGEGAGAQAALGSLVQGREDVVVLPGIYAINAIRKGMPLKLIAIYHPVTPMAFASRPENPVRVPKDLINKTIAASVGDTTTEFLKVLCNRNGLNCSALRLVNTDSMSRLPLVISGKADVAGIYYNWDLPMLEARHTEVVTMDLAKYGLAVPGLALVTSDQANATKADALRHFLKALDKAMTESRRDPTEAAELFLKNWAGGLDKSVVAKQIRITMEYVPQSTNHPAGWIDPNVIKTALGILQSGDQIQNMQPLAHYYTNDLFSTAK</sequence>
<dbReference type="Pfam" id="PF09084">
    <property type="entry name" value="NMT1"/>
    <property type="match status" value="1"/>
</dbReference>
<comment type="function">
    <text evidence="1">Responsible for the formation of the pyrimidine heterocycle in the thiamine biosynthesis pathway. Catalyzes the formation of hydroxymethylpyrimidine phosphate (HMP-P) from histidine and pyridoxal phosphate (PLP). The protein uses PLP and the active site histidine to form HMP-P, generating an inactive enzyme. The enzyme can only undergo a single turnover, which suggests it is a suicide enzyme.</text>
</comment>
<accession>A0A5E4XQ27</accession>
<dbReference type="InterPro" id="IPR027939">
    <property type="entry name" value="NMT1/THI5"/>
</dbReference>
<reference evidence="13 14" key="1">
    <citation type="submission" date="2019-08" db="EMBL/GenBank/DDBJ databases">
        <authorList>
            <person name="Peeters C."/>
        </authorList>
    </citation>
    <scope>NUCLEOTIDE SEQUENCE [LARGE SCALE GENOMIC DNA]</scope>
    <source>
        <strain evidence="13 14">LMG 30175</strain>
    </source>
</reference>
<evidence type="ECO:0000313" key="13">
    <source>
        <dbReference type="EMBL" id="VVE38416.1"/>
    </source>
</evidence>
<dbReference type="OrthoDB" id="8555942at2"/>
<comment type="catalytic activity">
    <reaction evidence="11">
        <text>N(6)-(pyridoxal phosphate)-L-lysyl-[4-amino-5-hydroxymethyl-2-methylpyrimidine phosphate synthase] + L-histidyl-[4-amino-5-hydroxymethyl-2-methylpyrimidine phosphate synthase] + 2 Fe(3+) + 4 H2O = L-lysyl-[4-amino-5-hydroxymethyl-2-methylpyrimidine phosphate synthase] + (2S)-2-amino-5-hydroxy-4-oxopentanoyl-[4-amino-5-hydroxymethyl-2-methylpyrimidine phosphate synthase] + 4-amino-2-methyl-5-(phosphooxymethyl)pyrimidine + 3-oxopropanoate + 2 Fe(2+) + 2 H(+)</text>
        <dbReference type="Rhea" id="RHEA:65756"/>
        <dbReference type="Rhea" id="RHEA-COMP:16892"/>
        <dbReference type="Rhea" id="RHEA-COMP:16893"/>
        <dbReference type="Rhea" id="RHEA-COMP:16894"/>
        <dbReference type="Rhea" id="RHEA-COMP:16895"/>
        <dbReference type="ChEBI" id="CHEBI:15377"/>
        <dbReference type="ChEBI" id="CHEBI:15378"/>
        <dbReference type="ChEBI" id="CHEBI:29033"/>
        <dbReference type="ChEBI" id="CHEBI:29034"/>
        <dbReference type="ChEBI" id="CHEBI:29969"/>
        <dbReference type="ChEBI" id="CHEBI:29979"/>
        <dbReference type="ChEBI" id="CHEBI:33190"/>
        <dbReference type="ChEBI" id="CHEBI:58354"/>
        <dbReference type="ChEBI" id="CHEBI:143915"/>
        <dbReference type="ChEBI" id="CHEBI:157692"/>
    </reaction>
    <physiologicalReaction direction="left-to-right" evidence="11">
        <dbReference type="Rhea" id="RHEA:65757"/>
    </physiologicalReaction>
</comment>
<dbReference type="EMBL" id="CABPRZ010000019">
    <property type="protein sequence ID" value="VVE38416.1"/>
    <property type="molecule type" value="Genomic_DNA"/>
</dbReference>
<comment type="similarity">
    <text evidence="3">Belongs to the NMT1/THI5 family.</text>
</comment>
<evidence type="ECO:0000256" key="8">
    <source>
        <dbReference type="ARBA" id="ARBA00022977"/>
    </source>
</evidence>
<dbReference type="InterPro" id="IPR015168">
    <property type="entry name" value="SsuA/THI5"/>
</dbReference>